<name>A0A2R5LA91_9ACAR</name>
<dbReference type="PROSITE" id="PS51335">
    <property type="entry name" value="ELMO"/>
    <property type="match status" value="1"/>
</dbReference>
<dbReference type="Pfam" id="PF04727">
    <property type="entry name" value="ELMO_CED12"/>
    <property type="match status" value="1"/>
</dbReference>
<evidence type="ECO:0000313" key="2">
    <source>
        <dbReference type="EMBL" id="MBY06365.1"/>
    </source>
</evidence>
<dbReference type="AlphaFoldDB" id="A0A2R5LA91"/>
<proteinExistence type="predicted"/>
<dbReference type="PANTHER" id="PTHR12771:SF51">
    <property type="entry name" value="LD01482P"/>
    <property type="match status" value="1"/>
</dbReference>
<dbReference type="InterPro" id="IPR006816">
    <property type="entry name" value="ELMO_dom"/>
</dbReference>
<feature type="domain" description="ELMO" evidence="1">
    <location>
        <begin position="143"/>
        <end position="299"/>
    </location>
</feature>
<accession>A0A2R5LA91</accession>
<evidence type="ECO:0000259" key="1">
    <source>
        <dbReference type="PROSITE" id="PS51335"/>
    </source>
</evidence>
<reference evidence="2" key="1">
    <citation type="submission" date="2018-03" db="EMBL/GenBank/DDBJ databases">
        <title>The relapsing fever spirochete Borrelia turicatae persists in the highly oxidative environment of its soft-bodied tick vector.</title>
        <authorList>
            <person name="Bourret T.J."/>
            <person name="Boyle W.K."/>
            <person name="Valenzuela J.G."/>
            <person name="Oliveira F."/>
            <person name="Lopez J.E."/>
        </authorList>
    </citation>
    <scope>NUCLEOTIDE SEQUENCE</scope>
    <source>
        <strain evidence="2">Kansas strain/isolate</strain>
        <tissue evidence="2">Salivary glands</tissue>
    </source>
</reference>
<organism evidence="2">
    <name type="scientific">Ornithodoros turicata</name>
    <dbReference type="NCBI Taxonomy" id="34597"/>
    <lineage>
        <taxon>Eukaryota</taxon>
        <taxon>Metazoa</taxon>
        <taxon>Ecdysozoa</taxon>
        <taxon>Arthropoda</taxon>
        <taxon>Chelicerata</taxon>
        <taxon>Arachnida</taxon>
        <taxon>Acari</taxon>
        <taxon>Parasitiformes</taxon>
        <taxon>Ixodida</taxon>
        <taxon>Ixodoidea</taxon>
        <taxon>Argasidae</taxon>
        <taxon>Ornithodorinae</taxon>
        <taxon>Ornithodoros</taxon>
    </lineage>
</organism>
<dbReference type="PANTHER" id="PTHR12771">
    <property type="entry name" value="ENGULFMENT AND CELL MOTILITY"/>
    <property type="match status" value="1"/>
</dbReference>
<dbReference type="EMBL" id="GGLE01002239">
    <property type="protein sequence ID" value="MBY06365.1"/>
    <property type="molecule type" value="Transcribed_RNA"/>
</dbReference>
<dbReference type="GO" id="GO:0005096">
    <property type="term" value="F:GTPase activator activity"/>
    <property type="evidence" value="ECO:0007669"/>
    <property type="project" value="TreeGrafter"/>
</dbReference>
<protein>
    <submittedName>
        <fullName evidence="2">Putative engulfment and cell motility</fullName>
    </submittedName>
</protein>
<dbReference type="InterPro" id="IPR050868">
    <property type="entry name" value="ELMO_domain-containing"/>
</dbReference>
<sequence>MWAFLNRVVVFLYMQIRPTIKWIMRSVTHLCELQRICYGTEPGYRRTRDLEWSMQMSRTTAIRAICERLKQMADEGRFSKEQSNNAVECAVMGIAYIKKVNPQIHSEFIRSLRRSILQMFGYRHLMVQVERLRKVQFMAQDPEHLNKLLRLWKLLRPDEHLMGPVSKQWTTIGFQGDDPRTDFRGMGMLGLDNLVFFATEYTDVARHVLSHSQHPEYGYSFAIVGINLTSLLYHLLMKGQLKSHLYNAASERAQVTDFHRTYCYVFFEFDRLWLAEKPTDIMEFNRIRDKFEDYLTQMLEKDSCLLRLNERVKIV</sequence>